<dbReference type="OrthoDB" id="8843441at2"/>
<protein>
    <submittedName>
        <fullName evidence="2">Uncharacterized protein</fullName>
    </submittedName>
</protein>
<keyword evidence="1" id="KW-0732">Signal</keyword>
<feature type="chain" id="PRO_5020882692" evidence="1">
    <location>
        <begin position="20"/>
        <end position="216"/>
    </location>
</feature>
<reference evidence="2 3" key="1">
    <citation type="submission" date="2019-03" db="EMBL/GenBank/DDBJ databases">
        <title>Genomic Encyclopedia of Archaeal and Bacterial Type Strains, Phase II (KMG-II): from individual species to whole genera.</title>
        <authorList>
            <person name="Goeker M."/>
        </authorList>
    </citation>
    <scope>NUCLEOTIDE SEQUENCE [LARGE SCALE GENOMIC DNA]</scope>
    <source>
        <strain evidence="2 3">DSM 27697</strain>
    </source>
</reference>
<dbReference type="RefSeq" id="WP_132296475.1">
    <property type="nucleotide sequence ID" value="NZ_SMFU01000012.1"/>
</dbReference>
<proteinExistence type="predicted"/>
<dbReference type="AlphaFoldDB" id="A0A4R1G6G7"/>
<accession>A0A4R1G6G7</accession>
<dbReference type="Proteomes" id="UP000294546">
    <property type="component" value="Unassembled WGS sequence"/>
</dbReference>
<comment type="caution">
    <text evidence="2">The sequence shown here is derived from an EMBL/GenBank/DDBJ whole genome shotgun (WGS) entry which is preliminary data.</text>
</comment>
<evidence type="ECO:0000313" key="2">
    <source>
        <dbReference type="EMBL" id="TCK03627.1"/>
    </source>
</evidence>
<gene>
    <name evidence="2" type="ORF">CLV83_3901</name>
</gene>
<evidence type="ECO:0000256" key="1">
    <source>
        <dbReference type="SAM" id="SignalP"/>
    </source>
</evidence>
<dbReference type="EMBL" id="SMFU01000012">
    <property type="protein sequence ID" value="TCK03627.1"/>
    <property type="molecule type" value="Genomic_DNA"/>
</dbReference>
<keyword evidence="3" id="KW-1185">Reference proteome</keyword>
<organism evidence="2 3">
    <name type="scientific">Marinobacterium mangrovicola</name>
    <dbReference type="NCBI Taxonomy" id="1476959"/>
    <lineage>
        <taxon>Bacteria</taxon>
        <taxon>Pseudomonadati</taxon>
        <taxon>Pseudomonadota</taxon>
        <taxon>Gammaproteobacteria</taxon>
        <taxon>Oceanospirillales</taxon>
        <taxon>Oceanospirillaceae</taxon>
        <taxon>Marinobacterium</taxon>
    </lineage>
</organism>
<name>A0A4R1G6G7_9GAMM</name>
<sequence>MKRWVVILILGLMPSISLANEIPVPDAPAELEMFWIAKYMEFNDIPMSIQSFKTPEASGTLVPRLEEYLQNLGEEVQITRDRNGSTVLATADDNSFYSIQLDEQLRETEGVFTISAKQPAEGNSQQALPLGFVRVEKQKFFDGPSIQEFTVLATNAGQSEALAVVERMLRKQGWSTTRNYRSTRYFSRRNEHAQATAQPNEKGVGTLILISKELSK</sequence>
<evidence type="ECO:0000313" key="3">
    <source>
        <dbReference type="Proteomes" id="UP000294546"/>
    </source>
</evidence>
<feature type="signal peptide" evidence="1">
    <location>
        <begin position="1"/>
        <end position="19"/>
    </location>
</feature>